<feature type="region of interest" description="Disordered" evidence="8">
    <location>
        <begin position="1"/>
        <end position="29"/>
    </location>
</feature>
<evidence type="ECO:0000256" key="6">
    <source>
        <dbReference type="ARBA" id="ARBA00047317"/>
    </source>
</evidence>
<comment type="pathway">
    <text evidence="2 7">Cofactor biosynthesis; molybdopterin biosynthesis.</text>
</comment>
<keyword evidence="5 7" id="KW-0501">Molybdenum cofactor biosynthesis</keyword>
<dbReference type="AlphaFoldDB" id="A0A3M2LE49"/>
<dbReference type="InterPro" id="IPR005110">
    <property type="entry name" value="MoeA_linker/N"/>
</dbReference>
<dbReference type="InterPro" id="IPR036688">
    <property type="entry name" value="MoeA_C_domain_IV_sf"/>
</dbReference>
<dbReference type="PANTHER" id="PTHR10192:SF5">
    <property type="entry name" value="GEPHYRIN"/>
    <property type="match status" value="1"/>
</dbReference>
<evidence type="ECO:0000256" key="5">
    <source>
        <dbReference type="ARBA" id="ARBA00023150"/>
    </source>
</evidence>
<dbReference type="InterPro" id="IPR036425">
    <property type="entry name" value="MoaB/Mog-like_dom_sf"/>
</dbReference>
<keyword evidence="4 7" id="KW-0500">Molybdenum</keyword>
<dbReference type="GO" id="GO:0061599">
    <property type="term" value="F:molybdopterin molybdotransferase activity"/>
    <property type="evidence" value="ECO:0007669"/>
    <property type="project" value="UniProtKB-UniRule"/>
</dbReference>
<dbReference type="OrthoDB" id="9804758at2"/>
<dbReference type="Pfam" id="PF03454">
    <property type="entry name" value="MoeA_C"/>
    <property type="match status" value="1"/>
</dbReference>
<dbReference type="UniPathway" id="UPA00344"/>
<keyword evidence="7 10" id="KW-0808">Transferase</keyword>
<dbReference type="SUPFAM" id="SSF63882">
    <property type="entry name" value="MoeA N-terminal region -like"/>
    <property type="match status" value="1"/>
</dbReference>
<organism evidence="10 11">
    <name type="scientific">Nocardia stercoris</name>
    <dbReference type="NCBI Taxonomy" id="2483361"/>
    <lineage>
        <taxon>Bacteria</taxon>
        <taxon>Bacillati</taxon>
        <taxon>Actinomycetota</taxon>
        <taxon>Actinomycetes</taxon>
        <taxon>Mycobacteriales</taxon>
        <taxon>Nocardiaceae</taxon>
        <taxon>Nocardia</taxon>
    </lineage>
</organism>
<dbReference type="RefSeq" id="WP_122186789.1">
    <property type="nucleotide sequence ID" value="NZ_RFFH01000001.1"/>
</dbReference>
<dbReference type="GO" id="GO:0006777">
    <property type="term" value="P:Mo-molybdopterin cofactor biosynthetic process"/>
    <property type="evidence" value="ECO:0007669"/>
    <property type="project" value="UniProtKB-UniRule"/>
</dbReference>
<dbReference type="GO" id="GO:0005829">
    <property type="term" value="C:cytosol"/>
    <property type="evidence" value="ECO:0007669"/>
    <property type="project" value="TreeGrafter"/>
</dbReference>
<reference evidence="10 11" key="1">
    <citation type="submission" date="2018-10" db="EMBL/GenBank/DDBJ databases">
        <title>Isolation from cow dung.</title>
        <authorList>
            <person name="Ling L."/>
        </authorList>
    </citation>
    <scope>NUCLEOTIDE SEQUENCE [LARGE SCALE GENOMIC DNA]</scope>
    <source>
        <strain evidence="10 11">NEAU-LL90</strain>
    </source>
</reference>
<dbReference type="EMBL" id="RFFH01000001">
    <property type="protein sequence ID" value="RMI35819.1"/>
    <property type="molecule type" value="Genomic_DNA"/>
</dbReference>
<keyword evidence="7" id="KW-0460">Magnesium</keyword>
<evidence type="ECO:0000256" key="1">
    <source>
        <dbReference type="ARBA" id="ARBA00002901"/>
    </source>
</evidence>
<evidence type="ECO:0000313" key="11">
    <source>
        <dbReference type="Proteomes" id="UP000279275"/>
    </source>
</evidence>
<dbReference type="SMART" id="SM00852">
    <property type="entry name" value="MoCF_biosynth"/>
    <property type="match status" value="1"/>
</dbReference>
<dbReference type="InterPro" id="IPR001453">
    <property type="entry name" value="MoaB/Mog_dom"/>
</dbReference>
<evidence type="ECO:0000256" key="2">
    <source>
        <dbReference type="ARBA" id="ARBA00005046"/>
    </source>
</evidence>
<evidence type="ECO:0000256" key="7">
    <source>
        <dbReference type="RuleBase" id="RU365090"/>
    </source>
</evidence>
<dbReference type="Gene3D" id="2.40.340.10">
    <property type="entry name" value="MoeA, C-terminal, domain IV"/>
    <property type="match status" value="1"/>
</dbReference>
<dbReference type="GO" id="GO:0046872">
    <property type="term" value="F:metal ion binding"/>
    <property type="evidence" value="ECO:0007669"/>
    <property type="project" value="UniProtKB-UniRule"/>
</dbReference>
<accession>A0A3M2LE49</accession>
<dbReference type="EC" id="2.10.1.1" evidence="7"/>
<dbReference type="CDD" id="cd00887">
    <property type="entry name" value="MoeA"/>
    <property type="match status" value="1"/>
</dbReference>
<dbReference type="InterPro" id="IPR036135">
    <property type="entry name" value="MoeA_linker/N_sf"/>
</dbReference>
<dbReference type="SUPFAM" id="SSF63867">
    <property type="entry name" value="MoeA C-terminal domain-like"/>
    <property type="match status" value="1"/>
</dbReference>
<dbReference type="Pfam" id="PF03453">
    <property type="entry name" value="MoeA_N"/>
    <property type="match status" value="1"/>
</dbReference>
<evidence type="ECO:0000259" key="9">
    <source>
        <dbReference type="SMART" id="SM00852"/>
    </source>
</evidence>
<proteinExistence type="inferred from homology"/>
<dbReference type="InterPro" id="IPR005111">
    <property type="entry name" value="MoeA_C_domain_IV"/>
</dbReference>
<keyword evidence="7" id="KW-0479">Metal-binding</keyword>
<evidence type="ECO:0000256" key="8">
    <source>
        <dbReference type="SAM" id="MobiDB-lite"/>
    </source>
</evidence>
<protein>
    <recommendedName>
        <fullName evidence="7">Molybdopterin molybdenumtransferase</fullName>
        <ecNumber evidence="7">2.10.1.1</ecNumber>
    </recommendedName>
</protein>
<comment type="similarity">
    <text evidence="3 7">Belongs to the MoeA family.</text>
</comment>
<dbReference type="InterPro" id="IPR038987">
    <property type="entry name" value="MoeA-like"/>
</dbReference>
<sequence length="418" mass="42675">MSAASTARSFGDRSRRSETLGDQRRPVRSVDEHRRLIEDLLRPLADREGEQVAPGAALDRVLAADVHAPVDLPMFRNSGMDGYAVRAASVAVVPVTLPLAGVVAAGQAGTVPLPEGAAVKVMTGAPIPPGADCVVPVEDTVAGDGVVTVERGRAAGEFVREPGTDVVAGRLLVGAGTRIAARHVAALAAVGLPAVPVRRRIRAVVVSTGDELRPAGAVLEPGQIYNSNGIALAAALTSVGVEVVGVEYSRDDAAEFTRVLESAVAAADFVITSGAVSKGDFEVVKDVLAARGGDFGPVAMQPGGPQGITVVSGIPVLSFPGNPVGTMVSFEVLARPVLRELAGLPPAAGHELPLLAGVRSPAGRRQFLRGLRVADGVDLVSGPGSHLIAAMAQADVLVDIPAEVTEVAAGTTVKVWEL</sequence>
<comment type="function">
    <text evidence="1 7">Catalyzes the insertion of molybdate into adenylated molybdopterin with the concomitant release of AMP.</text>
</comment>
<evidence type="ECO:0000256" key="3">
    <source>
        <dbReference type="ARBA" id="ARBA00010763"/>
    </source>
</evidence>
<dbReference type="SUPFAM" id="SSF53218">
    <property type="entry name" value="Molybdenum cofactor biosynthesis proteins"/>
    <property type="match status" value="1"/>
</dbReference>
<comment type="catalytic activity">
    <reaction evidence="6">
        <text>adenylyl-molybdopterin + molybdate = Mo-molybdopterin + AMP + H(+)</text>
        <dbReference type="Rhea" id="RHEA:35047"/>
        <dbReference type="ChEBI" id="CHEBI:15378"/>
        <dbReference type="ChEBI" id="CHEBI:36264"/>
        <dbReference type="ChEBI" id="CHEBI:62727"/>
        <dbReference type="ChEBI" id="CHEBI:71302"/>
        <dbReference type="ChEBI" id="CHEBI:456215"/>
        <dbReference type="EC" id="2.10.1.1"/>
    </reaction>
</comment>
<dbReference type="NCBIfam" id="NF045515">
    <property type="entry name" value="Glp_gephyrin"/>
    <property type="match status" value="1"/>
</dbReference>
<keyword evidence="11" id="KW-1185">Reference proteome</keyword>
<dbReference type="Pfam" id="PF00994">
    <property type="entry name" value="MoCF_biosynth"/>
    <property type="match status" value="1"/>
</dbReference>
<dbReference type="Gene3D" id="2.170.190.11">
    <property type="entry name" value="Molybdopterin biosynthesis moea protein, domain 3"/>
    <property type="match status" value="1"/>
</dbReference>
<feature type="compositionally biased region" description="Basic and acidic residues" evidence="8">
    <location>
        <begin position="10"/>
        <end position="29"/>
    </location>
</feature>
<evidence type="ECO:0000313" key="10">
    <source>
        <dbReference type="EMBL" id="RMI35819.1"/>
    </source>
</evidence>
<evidence type="ECO:0000256" key="4">
    <source>
        <dbReference type="ARBA" id="ARBA00022505"/>
    </source>
</evidence>
<comment type="cofactor">
    <cofactor evidence="7">
        <name>Mg(2+)</name>
        <dbReference type="ChEBI" id="CHEBI:18420"/>
    </cofactor>
</comment>
<gene>
    <name evidence="10" type="ORF">EBN03_03625</name>
</gene>
<dbReference type="Proteomes" id="UP000279275">
    <property type="component" value="Unassembled WGS sequence"/>
</dbReference>
<feature type="domain" description="MoaB/Mog" evidence="9">
    <location>
        <begin position="204"/>
        <end position="340"/>
    </location>
</feature>
<dbReference type="Gene3D" id="3.90.105.10">
    <property type="entry name" value="Molybdopterin biosynthesis moea protein, domain 2"/>
    <property type="match status" value="1"/>
</dbReference>
<dbReference type="PANTHER" id="PTHR10192">
    <property type="entry name" value="MOLYBDOPTERIN BIOSYNTHESIS PROTEIN"/>
    <property type="match status" value="1"/>
</dbReference>
<dbReference type="NCBIfam" id="TIGR00177">
    <property type="entry name" value="molyb_syn"/>
    <property type="match status" value="1"/>
</dbReference>
<dbReference type="Gene3D" id="3.40.980.10">
    <property type="entry name" value="MoaB/Mog-like domain"/>
    <property type="match status" value="1"/>
</dbReference>
<comment type="caution">
    <text evidence="10">The sequence shown here is derived from an EMBL/GenBank/DDBJ whole genome shotgun (WGS) entry which is preliminary data.</text>
</comment>
<name>A0A3M2LE49_9NOCA</name>